<dbReference type="Pfam" id="PF14308">
    <property type="entry name" value="DnaJ-X"/>
    <property type="match status" value="1"/>
</dbReference>
<dbReference type="GO" id="GO:0016558">
    <property type="term" value="P:protein import into peroxisome matrix"/>
    <property type="evidence" value="ECO:0007669"/>
    <property type="project" value="TreeGrafter"/>
</dbReference>
<feature type="region of interest" description="Disordered" evidence="1">
    <location>
        <begin position="470"/>
        <end position="530"/>
    </location>
</feature>
<dbReference type="InterPro" id="IPR026894">
    <property type="entry name" value="DnaJ_X"/>
</dbReference>
<feature type="compositionally biased region" description="Basic and acidic residues" evidence="1">
    <location>
        <begin position="248"/>
        <end position="274"/>
    </location>
</feature>
<reference evidence="3 4" key="1">
    <citation type="journal article" date="2018" name="Evol. Lett.">
        <title>Horizontal gene cluster transfer increased hallucinogenic mushroom diversity.</title>
        <authorList>
            <person name="Reynolds H.T."/>
            <person name="Vijayakumar V."/>
            <person name="Gluck-Thaler E."/>
            <person name="Korotkin H.B."/>
            <person name="Matheny P.B."/>
            <person name="Slot J.C."/>
        </authorList>
    </citation>
    <scope>NUCLEOTIDE SEQUENCE [LARGE SCALE GENOMIC DNA]</scope>
    <source>
        <strain evidence="3 4">2631</strain>
    </source>
</reference>
<dbReference type="EMBL" id="NHYD01003924">
    <property type="protein sequence ID" value="PPQ69778.1"/>
    <property type="molecule type" value="Genomic_DNA"/>
</dbReference>
<comment type="caution">
    <text evidence="3">The sequence shown here is derived from an EMBL/GenBank/DDBJ whole genome shotgun (WGS) entry which is preliminary data.</text>
</comment>
<sequence length="530" mass="57548">MAPVETEYYDLLGAPVDADDTMLKKGYRKQAMKYHPDKNPSADAEEKFKEIRYEALYRTAPIDIDHIVLSILSKAYQVLSDPNLRAVYDKNGKNMVDKEGPINIDDAAGFFANVFGGERFHDYIGEISIMKDMTSVATTMMTDEEKAEIEKQMNSGNPNIPGPSTPTVSSAPNPAPSAPAPHFPSTLSAASAAPPVVSDVHVDGSVPVAKPAPAPAAGATASSPTNGSQIVAHGISPQPTPSVTSTAAEKEAEKREAARRKAEQREKLREHEKARRKAMEARVAMLTKKMIERIRPFVEAKDPGDKDDPESAAFAERMRREAEDLKLESFGVELLHTIGSVYMMKASSFMKSKKFLGIPGFFSRLKEKGTLAKDVWGVIGSALSVRDLMLEMEKAQAKGDVGEEELRALEMDVTGKIMLASWRGARLEVIQVLREVIENVLKEPGQPEAVLVNRAKALLITGAIFKSAVPDESDEERRELERMVHEAAQPKGKKSATAAAKAKREEMIKQAQAQAAAASAQDGAAGPTKA</sequence>
<dbReference type="Pfam" id="PF00226">
    <property type="entry name" value="DnaJ"/>
    <property type="match status" value="1"/>
</dbReference>
<gene>
    <name evidence="3" type="ORF">CVT25_009762</name>
</gene>
<proteinExistence type="predicted"/>
<feature type="region of interest" description="Disordered" evidence="1">
    <location>
        <begin position="209"/>
        <end position="274"/>
    </location>
</feature>
<dbReference type="InterPro" id="IPR052814">
    <property type="entry name" value="Peroxisomal_DnaJ"/>
</dbReference>
<feature type="compositionally biased region" description="Pro residues" evidence="1">
    <location>
        <begin position="173"/>
        <end position="182"/>
    </location>
</feature>
<evidence type="ECO:0000313" key="4">
    <source>
        <dbReference type="Proteomes" id="UP000283269"/>
    </source>
</evidence>
<name>A0A409VU05_PSICY</name>
<keyword evidence="4" id="KW-1185">Reference proteome</keyword>
<organism evidence="3 4">
    <name type="scientific">Psilocybe cyanescens</name>
    <dbReference type="NCBI Taxonomy" id="93625"/>
    <lineage>
        <taxon>Eukaryota</taxon>
        <taxon>Fungi</taxon>
        <taxon>Dikarya</taxon>
        <taxon>Basidiomycota</taxon>
        <taxon>Agaricomycotina</taxon>
        <taxon>Agaricomycetes</taxon>
        <taxon>Agaricomycetidae</taxon>
        <taxon>Agaricales</taxon>
        <taxon>Agaricineae</taxon>
        <taxon>Strophariaceae</taxon>
        <taxon>Psilocybe</taxon>
    </lineage>
</organism>
<dbReference type="PANTHER" id="PTHR45006">
    <property type="entry name" value="DNAJ-LIKE PROTEIN 1"/>
    <property type="match status" value="1"/>
</dbReference>
<dbReference type="SMART" id="SM00271">
    <property type="entry name" value="DnaJ"/>
    <property type="match status" value="1"/>
</dbReference>
<dbReference type="GO" id="GO:0005829">
    <property type="term" value="C:cytosol"/>
    <property type="evidence" value="ECO:0007669"/>
    <property type="project" value="TreeGrafter"/>
</dbReference>
<feature type="region of interest" description="Disordered" evidence="1">
    <location>
        <begin position="147"/>
        <end position="189"/>
    </location>
</feature>
<dbReference type="PRINTS" id="PR00625">
    <property type="entry name" value="JDOMAIN"/>
</dbReference>
<dbReference type="InParanoid" id="A0A409VU05"/>
<dbReference type="AlphaFoldDB" id="A0A409VU05"/>
<dbReference type="FunCoup" id="A0A409VU05">
    <property type="interactions" value="305"/>
</dbReference>
<evidence type="ECO:0000259" key="2">
    <source>
        <dbReference type="PROSITE" id="PS50076"/>
    </source>
</evidence>
<accession>A0A409VU05</accession>
<dbReference type="PANTHER" id="PTHR45006:SF1">
    <property type="entry name" value="DNAJ-LIKE PROTEIN 1"/>
    <property type="match status" value="1"/>
</dbReference>
<evidence type="ECO:0000256" key="1">
    <source>
        <dbReference type="SAM" id="MobiDB-lite"/>
    </source>
</evidence>
<feature type="compositionally biased region" description="Low complexity" evidence="1">
    <location>
        <begin position="510"/>
        <end position="530"/>
    </location>
</feature>
<dbReference type="Proteomes" id="UP000283269">
    <property type="component" value="Unassembled WGS sequence"/>
</dbReference>
<dbReference type="CDD" id="cd06257">
    <property type="entry name" value="DnaJ"/>
    <property type="match status" value="1"/>
</dbReference>
<dbReference type="SUPFAM" id="SSF46565">
    <property type="entry name" value="Chaperone J-domain"/>
    <property type="match status" value="1"/>
</dbReference>
<dbReference type="InterPro" id="IPR036869">
    <property type="entry name" value="J_dom_sf"/>
</dbReference>
<feature type="compositionally biased region" description="Low complexity" evidence="1">
    <location>
        <begin position="209"/>
        <end position="225"/>
    </location>
</feature>
<feature type="domain" description="J" evidence="2">
    <location>
        <begin position="7"/>
        <end position="92"/>
    </location>
</feature>
<dbReference type="PROSITE" id="PS50076">
    <property type="entry name" value="DNAJ_2"/>
    <property type="match status" value="1"/>
</dbReference>
<dbReference type="STRING" id="93625.A0A409VU05"/>
<feature type="compositionally biased region" description="Basic and acidic residues" evidence="1">
    <location>
        <begin position="475"/>
        <end position="485"/>
    </location>
</feature>
<evidence type="ECO:0000313" key="3">
    <source>
        <dbReference type="EMBL" id="PPQ69778.1"/>
    </source>
</evidence>
<dbReference type="InterPro" id="IPR001623">
    <property type="entry name" value="DnaJ_domain"/>
</dbReference>
<dbReference type="OrthoDB" id="552049at2759"/>
<protein>
    <recommendedName>
        <fullName evidence="2">J domain-containing protein</fullName>
    </recommendedName>
</protein>
<dbReference type="Gene3D" id="1.10.287.110">
    <property type="entry name" value="DnaJ domain"/>
    <property type="match status" value="1"/>
</dbReference>